<feature type="domain" description="ABC transporter" evidence="8">
    <location>
        <begin position="37"/>
        <end position="267"/>
    </location>
</feature>
<dbReference type="GO" id="GO:0015417">
    <property type="term" value="F:ABC-type polyamine transporter activity"/>
    <property type="evidence" value="ECO:0007669"/>
    <property type="project" value="UniProtKB-EC"/>
</dbReference>
<protein>
    <recommendedName>
        <fullName evidence="7">Spermidine/putrescine import ATP-binding protein PotA</fullName>
        <ecNumber evidence="7">7.6.2.11</ecNumber>
    </recommendedName>
</protein>
<dbReference type="InterPro" id="IPR017871">
    <property type="entry name" value="ABC_transporter-like_CS"/>
</dbReference>
<gene>
    <name evidence="7" type="primary">potA</name>
    <name evidence="9" type="ORF">EJP69_02465</name>
</gene>
<dbReference type="InterPro" id="IPR003439">
    <property type="entry name" value="ABC_transporter-like_ATP-bd"/>
</dbReference>
<evidence type="ECO:0000256" key="4">
    <source>
        <dbReference type="ARBA" id="ARBA00022840"/>
    </source>
</evidence>
<dbReference type="InterPro" id="IPR013611">
    <property type="entry name" value="Transp-assoc_OB_typ2"/>
</dbReference>
<sequence>MSSIGTDIPLRGQTLRTATATARDGAPARAASIGSAISIRGLSRRFGRFTAVDNVDLQIEPGEFITLLGPSGSGKTTLLGAIAGFAEVDAGDILVDGRSVRGVPPHRRGFGMVFQHYALFPHMTVAQNVGFPLRMAGLGRAESARRIGETLKLLHLGDYAERLPAQLSGGQQQRVAIARAIVRRPPVVLMDEPLSALDRRLREAIQIEIRALHRTLGTTIVFVTHDQGEALALSDRIAVLDQGRIVQIGTPGALYRQPGSEFVARFVGESNVLDARVLRVQGEEVVLQSGDAHLFEARHAGAALAPGQQVKVLVRPERVALVAPGTPGALVATVESTVFLGEILRIDAVLPSSDKVQVRCLDPRDARLPLAGEAVHLAWHAGDAWVLA</sequence>
<keyword evidence="4 7" id="KW-0067">ATP-binding</keyword>
<dbReference type="Gene3D" id="2.40.50.100">
    <property type="match status" value="1"/>
</dbReference>
<evidence type="ECO:0000256" key="7">
    <source>
        <dbReference type="RuleBase" id="RU364083"/>
    </source>
</evidence>
<evidence type="ECO:0000256" key="2">
    <source>
        <dbReference type="ARBA" id="ARBA00022475"/>
    </source>
</evidence>
<dbReference type="Pfam" id="PF08402">
    <property type="entry name" value="TOBE_2"/>
    <property type="match status" value="1"/>
</dbReference>
<dbReference type="PANTHER" id="PTHR42781">
    <property type="entry name" value="SPERMIDINE/PUTRESCINE IMPORT ATP-BINDING PROTEIN POTA"/>
    <property type="match status" value="1"/>
</dbReference>
<dbReference type="GO" id="GO:0043190">
    <property type="term" value="C:ATP-binding cassette (ABC) transporter complex"/>
    <property type="evidence" value="ECO:0007669"/>
    <property type="project" value="InterPro"/>
</dbReference>
<comment type="function">
    <text evidence="7">Part of the ABC transporter complex PotABCD involved in spermidine/putrescine import. Responsible for energy coupling to the transport system.</text>
</comment>
<dbReference type="PROSITE" id="PS50893">
    <property type="entry name" value="ABC_TRANSPORTER_2"/>
    <property type="match status" value="1"/>
</dbReference>
<dbReference type="GO" id="GO:0005524">
    <property type="term" value="F:ATP binding"/>
    <property type="evidence" value="ECO:0007669"/>
    <property type="project" value="UniProtKB-KW"/>
</dbReference>
<evidence type="ECO:0000256" key="1">
    <source>
        <dbReference type="ARBA" id="ARBA00022448"/>
    </source>
</evidence>
<dbReference type="InterPro" id="IPR050093">
    <property type="entry name" value="ABC_SmlMolc_Importer"/>
</dbReference>
<keyword evidence="3 7" id="KW-0547">Nucleotide-binding</keyword>
<keyword evidence="5 7" id="KW-1278">Translocase</keyword>
<dbReference type="SUPFAM" id="SSF50331">
    <property type="entry name" value="MOP-like"/>
    <property type="match status" value="1"/>
</dbReference>
<dbReference type="EMBL" id="RXOE01000001">
    <property type="protein sequence ID" value="RTQ36627.1"/>
    <property type="molecule type" value="Genomic_DNA"/>
</dbReference>
<comment type="caution">
    <text evidence="9">The sequence shown here is derived from an EMBL/GenBank/DDBJ whole genome shotgun (WGS) entry which is preliminary data.</text>
</comment>
<dbReference type="Gene3D" id="3.40.50.300">
    <property type="entry name" value="P-loop containing nucleotide triphosphate hydrolases"/>
    <property type="match status" value="1"/>
</dbReference>
<dbReference type="InterPro" id="IPR003593">
    <property type="entry name" value="AAA+_ATPase"/>
</dbReference>
<dbReference type="NCBIfam" id="TIGR01187">
    <property type="entry name" value="potA"/>
    <property type="match status" value="1"/>
</dbReference>
<evidence type="ECO:0000256" key="5">
    <source>
        <dbReference type="ARBA" id="ARBA00022967"/>
    </source>
</evidence>
<proteinExistence type="inferred from homology"/>
<evidence type="ECO:0000256" key="3">
    <source>
        <dbReference type="ARBA" id="ARBA00022741"/>
    </source>
</evidence>
<dbReference type="PANTHER" id="PTHR42781:SF4">
    <property type="entry name" value="SPERMIDINE_PUTRESCINE IMPORT ATP-BINDING PROTEIN POTA"/>
    <property type="match status" value="1"/>
</dbReference>
<dbReference type="InterPro" id="IPR027417">
    <property type="entry name" value="P-loop_NTPase"/>
</dbReference>
<dbReference type="SUPFAM" id="SSF52540">
    <property type="entry name" value="P-loop containing nucleoside triphosphate hydrolases"/>
    <property type="match status" value="1"/>
</dbReference>
<comment type="subunit">
    <text evidence="7">The complex is composed of two ATP-binding proteins (PotA), two transmembrane proteins (PotB and PotC) and a solute-binding protein (PotD).</text>
</comment>
<dbReference type="AlphaFoldDB" id="A0A3S0HH28"/>
<dbReference type="EC" id="7.6.2.11" evidence="7"/>
<keyword evidence="6 7" id="KW-0472">Membrane</keyword>
<dbReference type="GO" id="GO:0016887">
    <property type="term" value="F:ATP hydrolysis activity"/>
    <property type="evidence" value="ECO:0007669"/>
    <property type="project" value="InterPro"/>
</dbReference>
<evidence type="ECO:0000313" key="10">
    <source>
        <dbReference type="Proteomes" id="UP000267418"/>
    </source>
</evidence>
<evidence type="ECO:0000313" key="9">
    <source>
        <dbReference type="EMBL" id="RTQ36627.1"/>
    </source>
</evidence>
<organism evidence="9 10">
    <name type="scientific">Variovorax gossypii</name>
    <dbReference type="NCBI Taxonomy" id="1679495"/>
    <lineage>
        <taxon>Bacteria</taxon>
        <taxon>Pseudomonadati</taxon>
        <taxon>Pseudomonadota</taxon>
        <taxon>Betaproteobacteria</taxon>
        <taxon>Burkholderiales</taxon>
        <taxon>Comamonadaceae</taxon>
        <taxon>Variovorax</taxon>
    </lineage>
</organism>
<dbReference type="Pfam" id="PF00005">
    <property type="entry name" value="ABC_tran"/>
    <property type="match status" value="1"/>
</dbReference>
<accession>A0A3S0HH28</accession>
<keyword evidence="2 7" id="KW-1003">Cell membrane</keyword>
<evidence type="ECO:0000256" key="6">
    <source>
        <dbReference type="ARBA" id="ARBA00023136"/>
    </source>
</evidence>
<dbReference type="GO" id="GO:0015697">
    <property type="term" value="P:quaternary ammonium group transport"/>
    <property type="evidence" value="ECO:0007669"/>
    <property type="project" value="UniProtKB-ARBA"/>
</dbReference>
<reference evidence="9 10" key="1">
    <citation type="submission" date="2018-12" db="EMBL/GenBank/DDBJ databases">
        <title>The genome of Variovorax gossypii DSM 100435.</title>
        <authorList>
            <person name="Gao J."/>
            <person name="Sun J."/>
        </authorList>
    </citation>
    <scope>NUCLEOTIDE SEQUENCE [LARGE SCALE GENOMIC DNA]</scope>
    <source>
        <strain evidence="9 10">DSM 100435</strain>
    </source>
</reference>
<dbReference type="OrthoDB" id="5298774at2"/>
<dbReference type="Proteomes" id="UP000267418">
    <property type="component" value="Unassembled WGS sequence"/>
</dbReference>
<dbReference type="InterPro" id="IPR005893">
    <property type="entry name" value="PotA-like"/>
</dbReference>
<dbReference type="InterPro" id="IPR008995">
    <property type="entry name" value="Mo/tungstate-bd_C_term_dom"/>
</dbReference>
<keyword evidence="1 7" id="KW-0813">Transport</keyword>
<keyword evidence="10" id="KW-1185">Reference proteome</keyword>
<dbReference type="SMART" id="SM00382">
    <property type="entry name" value="AAA"/>
    <property type="match status" value="1"/>
</dbReference>
<dbReference type="PROSITE" id="PS00211">
    <property type="entry name" value="ABC_TRANSPORTER_1"/>
    <property type="match status" value="1"/>
</dbReference>
<comment type="catalytic activity">
    <reaction evidence="7">
        <text>ATP + H2O + polyamine-[polyamine-binding protein]Side 1 = ADP + phosphate + polyamineSide 2 + [polyamine-binding protein]Side 1.</text>
        <dbReference type="EC" id="7.6.2.11"/>
    </reaction>
</comment>
<dbReference type="RefSeq" id="WP_126468606.1">
    <property type="nucleotide sequence ID" value="NZ_RXOE01000001.1"/>
</dbReference>
<evidence type="ECO:0000259" key="8">
    <source>
        <dbReference type="PROSITE" id="PS50893"/>
    </source>
</evidence>
<comment type="similarity">
    <text evidence="7">Belongs to the ABC transporter superfamily. Spermidine/putrescine importer (TC 3.A.1.11.1) family.</text>
</comment>
<dbReference type="FunFam" id="3.40.50.300:FF:000425">
    <property type="entry name" value="Probable ABC transporter, ATP-binding subunit"/>
    <property type="match status" value="1"/>
</dbReference>
<name>A0A3S0HH28_9BURK</name>